<reference evidence="3" key="1">
    <citation type="submission" date="2021-01" db="EMBL/GenBank/DDBJ databases">
        <authorList>
            <person name="Corre E."/>
            <person name="Pelletier E."/>
            <person name="Niang G."/>
            <person name="Scheremetjew M."/>
            <person name="Finn R."/>
            <person name="Kale V."/>
            <person name="Holt S."/>
            <person name="Cochrane G."/>
            <person name="Meng A."/>
            <person name="Brown T."/>
            <person name="Cohen L."/>
        </authorList>
    </citation>
    <scope>NUCLEOTIDE SEQUENCE</scope>
    <source>
        <strain evidence="3">CCMP125</strain>
    </source>
</reference>
<feature type="region of interest" description="Disordered" evidence="1">
    <location>
        <begin position="1"/>
        <end position="32"/>
    </location>
</feature>
<dbReference type="InterPro" id="IPR011009">
    <property type="entry name" value="Kinase-like_dom_sf"/>
</dbReference>
<evidence type="ECO:0000256" key="1">
    <source>
        <dbReference type="SAM" id="MobiDB-lite"/>
    </source>
</evidence>
<dbReference type="SUPFAM" id="SSF56112">
    <property type="entry name" value="Protein kinase-like (PK-like)"/>
    <property type="match status" value="1"/>
</dbReference>
<organism evidence="3">
    <name type="scientific">Entomoneis paludosa</name>
    <dbReference type="NCBI Taxonomy" id="265537"/>
    <lineage>
        <taxon>Eukaryota</taxon>
        <taxon>Sar</taxon>
        <taxon>Stramenopiles</taxon>
        <taxon>Ochrophyta</taxon>
        <taxon>Bacillariophyta</taxon>
        <taxon>Bacillariophyceae</taxon>
        <taxon>Bacillariophycidae</taxon>
        <taxon>Entomoneidaceae</taxon>
        <taxon>Entomoneis</taxon>
    </lineage>
</organism>
<dbReference type="PANTHER" id="PTHR44329">
    <property type="entry name" value="SERINE/THREONINE-PROTEIN KINASE TNNI3K-RELATED"/>
    <property type="match status" value="1"/>
</dbReference>
<dbReference type="SMART" id="SM00220">
    <property type="entry name" value="S_TKc"/>
    <property type="match status" value="1"/>
</dbReference>
<dbReference type="AlphaFoldDB" id="A0A7S2YTH5"/>
<dbReference type="GO" id="GO:0005524">
    <property type="term" value="F:ATP binding"/>
    <property type="evidence" value="ECO:0007669"/>
    <property type="project" value="InterPro"/>
</dbReference>
<dbReference type="PROSITE" id="PS50011">
    <property type="entry name" value="PROTEIN_KINASE_DOM"/>
    <property type="match status" value="1"/>
</dbReference>
<gene>
    <name evidence="3" type="ORF">APAL1065_LOCUS26952</name>
</gene>
<sequence length="528" mass="58784">MKGTTATRPEGPTTTKAHASSQSQQQKRGGDWYRQSVVKRSLSYVEDDIQHVLAQSPFLQQSEPGQHIALFHRSEIITGARLGKGGFSYVYEIIDFALNPHYSDLLSAPQQQLREYYREQTRTGHGRYAIKHLQEKLLNDPRSYQCAASDLAVEAAYMSALDHPNVLSVRGLPIHGLDSLSEGRHDSYFIILDRLEETLDRRISNWRKQDMPVLGKAGYALQLAGALQYLHERGILFRDLKPHNVGFQADGRLQLLDFGLCREIPRSTDGKSDAIFEMSGVGTRRYMAVEIVNSNCYNDKADVYSWSMVFWEMLSLSKPYPAYSVEDHQRFVCQGGERPPLAPEWPLALQNLLKHSWATSIPERLSMKEVECLLRTYIECCKMLDDAPESPTAVDDQSLLWMDNQGQEAAVEDVELFYHKDMADDGTVTTAGTSLASALKQQSSLAGQEEANAEAFMLRDHRMSFSLRDMSASNATTDLFSSQGSSVFDDWGTSAVGTAASTAASTVISSFDLDSLGGSQGFGRVSSI</sequence>
<dbReference type="InterPro" id="IPR000719">
    <property type="entry name" value="Prot_kinase_dom"/>
</dbReference>
<evidence type="ECO:0000259" key="2">
    <source>
        <dbReference type="PROSITE" id="PS50011"/>
    </source>
</evidence>
<dbReference type="Pfam" id="PF00069">
    <property type="entry name" value="Pkinase"/>
    <property type="match status" value="1"/>
</dbReference>
<name>A0A7S2YTH5_9STRA</name>
<feature type="compositionally biased region" description="Low complexity" evidence="1">
    <location>
        <begin position="1"/>
        <end position="26"/>
    </location>
</feature>
<dbReference type="Gene3D" id="3.30.200.20">
    <property type="entry name" value="Phosphorylase Kinase, domain 1"/>
    <property type="match status" value="1"/>
</dbReference>
<accession>A0A7S2YTH5</accession>
<feature type="domain" description="Protein kinase" evidence="2">
    <location>
        <begin position="76"/>
        <end position="378"/>
    </location>
</feature>
<dbReference type="EMBL" id="HBHT01040118">
    <property type="protein sequence ID" value="CAD9994578.1"/>
    <property type="molecule type" value="Transcribed_RNA"/>
</dbReference>
<protein>
    <recommendedName>
        <fullName evidence="2">Protein kinase domain-containing protein</fullName>
    </recommendedName>
</protein>
<proteinExistence type="predicted"/>
<dbReference type="GO" id="GO:0004674">
    <property type="term" value="F:protein serine/threonine kinase activity"/>
    <property type="evidence" value="ECO:0007669"/>
    <property type="project" value="TreeGrafter"/>
</dbReference>
<evidence type="ECO:0000313" key="3">
    <source>
        <dbReference type="EMBL" id="CAD9994578.1"/>
    </source>
</evidence>
<dbReference type="InterPro" id="IPR051681">
    <property type="entry name" value="Ser/Thr_Kinases-Pseudokinases"/>
</dbReference>
<dbReference type="Gene3D" id="1.10.510.10">
    <property type="entry name" value="Transferase(Phosphotransferase) domain 1"/>
    <property type="match status" value="1"/>
</dbReference>